<feature type="region of interest" description="Disordered" evidence="1">
    <location>
        <begin position="208"/>
        <end position="308"/>
    </location>
</feature>
<proteinExistence type="predicted"/>
<accession>A0A368RL53</accession>
<reference evidence="2" key="2">
    <citation type="submission" date="2015-07" db="EMBL/GenBank/DDBJ databases">
        <authorList>
            <person name="Noorani M."/>
        </authorList>
    </citation>
    <scope>NUCLEOTIDE SEQUENCE</scope>
    <source>
        <strain evidence="2">Yugu1</strain>
    </source>
</reference>
<feature type="compositionally biased region" description="Basic residues" evidence="1">
    <location>
        <begin position="247"/>
        <end position="261"/>
    </location>
</feature>
<feature type="compositionally biased region" description="Basic and acidic residues" evidence="1">
    <location>
        <begin position="80"/>
        <end position="96"/>
    </location>
</feature>
<evidence type="ECO:0000256" key="1">
    <source>
        <dbReference type="SAM" id="MobiDB-lite"/>
    </source>
</evidence>
<evidence type="ECO:0000313" key="2">
    <source>
        <dbReference type="EMBL" id="RCV30871.1"/>
    </source>
</evidence>
<gene>
    <name evidence="2" type="ORF">SETIT_6G130800v2</name>
</gene>
<organism evidence="2">
    <name type="scientific">Setaria italica</name>
    <name type="common">Foxtail millet</name>
    <name type="synonym">Panicum italicum</name>
    <dbReference type="NCBI Taxonomy" id="4555"/>
    <lineage>
        <taxon>Eukaryota</taxon>
        <taxon>Viridiplantae</taxon>
        <taxon>Streptophyta</taxon>
        <taxon>Embryophyta</taxon>
        <taxon>Tracheophyta</taxon>
        <taxon>Spermatophyta</taxon>
        <taxon>Magnoliopsida</taxon>
        <taxon>Liliopsida</taxon>
        <taxon>Poales</taxon>
        <taxon>Poaceae</taxon>
        <taxon>PACMAD clade</taxon>
        <taxon>Panicoideae</taxon>
        <taxon>Panicodae</taxon>
        <taxon>Paniceae</taxon>
        <taxon>Cenchrinae</taxon>
        <taxon>Setaria</taxon>
    </lineage>
</organism>
<reference evidence="2" key="1">
    <citation type="journal article" date="2012" name="Nat. Biotechnol.">
        <title>Reference genome sequence of the model plant Setaria.</title>
        <authorList>
            <person name="Bennetzen J.L."/>
            <person name="Schmutz J."/>
            <person name="Wang H."/>
            <person name="Percifield R."/>
            <person name="Hawkins J."/>
            <person name="Pontaroli A.C."/>
            <person name="Estep M."/>
            <person name="Feng L."/>
            <person name="Vaughn J.N."/>
            <person name="Grimwood J."/>
            <person name="Jenkins J."/>
            <person name="Barry K."/>
            <person name="Lindquist E."/>
            <person name="Hellsten U."/>
            <person name="Deshpande S."/>
            <person name="Wang X."/>
            <person name="Wu X."/>
            <person name="Mitros T."/>
            <person name="Triplett J."/>
            <person name="Yang X."/>
            <person name="Ye C.Y."/>
            <person name="Mauro-Herrera M."/>
            <person name="Wang L."/>
            <person name="Li P."/>
            <person name="Sharma M."/>
            <person name="Sharma R."/>
            <person name="Ronald P.C."/>
            <person name="Panaud O."/>
            <person name="Kellogg E.A."/>
            <person name="Brutnell T.P."/>
            <person name="Doust A.N."/>
            <person name="Tuskan G.A."/>
            <person name="Rokhsar D."/>
            <person name="Devos K.M."/>
        </authorList>
    </citation>
    <scope>NUCLEOTIDE SEQUENCE [LARGE SCALE GENOMIC DNA]</scope>
    <source>
        <strain evidence="2">Yugu1</strain>
    </source>
</reference>
<feature type="region of interest" description="Disordered" evidence="1">
    <location>
        <begin position="80"/>
        <end position="100"/>
    </location>
</feature>
<name>A0A368RL53_SETIT</name>
<sequence>MRLQLPPFLQGRELRARLEDERERVVVRLHAGLQHANVEAQHGLRVAVAAAADADVAAHEGIVVEGLRLVEGLEDGRRELHAARPARERARREQRPRVPRGAVEPQLHVPRERLPDLVHTPRRRRRRAAWHRLLLRPLPRLRCGCSWRGELVRLRLDSGGAMPIPRPARLEAWRRFDPVGGGGSGGSHGGRRRVANGAAAEGATLPVLLRCRQRHDPRLPSSMRAPRRRAEANGRAVCRGAGVGGLRGRRGPRPQHRRGGARPKGEADADGCRGPAVRRRWRAGGAAARRSGGGRRGPGERRSRGPRISLKWTQTRTWVPQAIDLWLESYAGIFMRCWMSSGHDADKVIRLKISSLPHPHI</sequence>
<protein>
    <submittedName>
        <fullName evidence="2">Uncharacterized protein</fullName>
    </submittedName>
</protein>
<dbReference type="EMBL" id="CM003533">
    <property type="protein sequence ID" value="RCV30871.1"/>
    <property type="molecule type" value="Genomic_DNA"/>
</dbReference>
<dbReference type="AlphaFoldDB" id="A0A368RL53"/>